<protein>
    <submittedName>
        <fullName evidence="3">Uncharacterized protein</fullName>
    </submittedName>
</protein>
<evidence type="ECO:0000313" key="4">
    <source>
        <dbReference type="Proteomes" id="UP000182034"/>
    </source>
</evidence>
<name>A0A1K2IW77_9FLAO</name>
<feature type="transmembrane region" description="Helical" evidence="2">
    <location>
        <begin position="201"/>
        <end position="222"/>
    </location>
</feature>
<dbReference type="STRING" id="1612149.SAMN05216324_12123"/>
<feature type="coiled-coil region" evidence="1">
    <location>
        <begin position="119"/>
        <end position="170"/>
    </location>
</feature>
<dbReference type="Proteomes" id="UP000182034">
    <property type="component" value="Unassembled WGS sequence"/>
</dbReference>
<keyword evidence="4" id="KW-1185">Reference proteome</keyword>
<keyword evidence="2" id="KW-0812">Transmembrane</keyword>
<dbReference type="RefSeq" id="WP_072412405.1">
    <property type="nucleotide sequence ID" value="NZ_FPKW01000021.1"/>
</dbReference>
<feature type="transmembrane region" description="Helical" evidence="2">
    <location>
        <begin position="68"/>
        <end position="88"/>
    </location>
</feature>
<evidence type="ECO:0000256" key="2">
    <source>
        <dbReference type="SAM" id="Phobius"/>
    </source>
</evidence>
<reference evidence="4" key="1">
    <citation type="submission" date="2016-10" db="EMBL/GenBank/DDBJ databases">
        <authorList>
            <person name="Varghese N."/>
            <person name="Submissions S."/>
        </authorList>
    </citation>
    <scope>NUCLEOTIDE SEQUENCE [LARGE SCALE GENOMIC DNA]</scope>
    <source>
        <strain evidence="4">SUR2</strain>
    </source>
</reference>
<evidence type="ECO:0000256" key="1">
    <source>
        <dbReference type="SAM" id="Coils"/>
    </source>
</evidence>
<dbReference type="AlphaFoldDB" id="A0A1K2IW77"/>
<keyword evidence="2" id="KW-1133">Transmembrane helix</keyword>
<keyword evidence="1" id="KW-0175">Coiled coil</keyword>
<proteinExistence type="predicted"/>
<gene>
    <name evidence="3" type="ORF">SAMN05216324_12123</name>
</gene>
<keyword evidence="2" id="KW-0472">Membrane</keyword>
<feature type="transmembrane region" description="Helical" evidence="2">
    <location>
        <begin position="35"/>
        <end position="56"/>
    </location>
</feature>
<sequence length="224" mass="26408">MNNISNQNIEENLNSIDYSFINFIHSETQSVGNNIIWTSTVIILLCTNIISLSEIEINGLKIDIKKEYISYILFTINVYYFLRFYNLLNYDNLNFRMPKEINLIITESKEKIKHYSSTITQHTDNITRLHSEADTLNNEDMDLDIKGVKLELLKNEILDLKNNMAEDFNSIKYFSDLLEKTESKLVMGNKYLKNNNLINNYFPKLIFTASFFAILWSLYQLIFY</sequence>
<evidence type="ECO:0000313" key="3">
    <source>
        <dbReference type="EMBL" id="SFZ96522.1"/>
    </source>
</evidence>
<dbReference type="EMBL" id="FPKW01000021">
    <property type="protein sequence ID" value="SFZ96522.1"/>
    <property type="molecule type" value="Genomic_DNA"/>
</dbReference>
<accession>A0A1K2IW77</accession>
<organism evidence="3 4">
    <name type="scientific">Chryseobacterium limigenitum</name>
    <dbReference type="NCBI Taxonomy" id="1612149"/>
    <lineage>
        <taxon>Bacteria</taxon>
        <taxon>Pseudomonadati</taxon>
        <taxon>Bacteroidota</taxon>
        <taxon>Flavobacteriia</taxon>
        <taxon>Flavobacteriales</taxon>
        <taxon>Weeksellaceae</taxon>
        <taxon>Chryseobacterium group</taxon>
        <taxon>Chryseobacterium</taxon>
    </lineage>
</organism>